<dbReference type="EC" id="3.3.2.9" evidence="6"/>
<dbReference type="GO" id="GO:0005789">
    <property type="term" value="C:endoplasmic reticulum membrane"/>
    <property type="evidence" value="ECO:0007669"/>
    <property type="project" value="UniProtKB-SubCell"/>
</dbReference>
<feature type="domain" description="Epoxide hydrolase N-terminal" evidence="8">
    <location>
        <begin position="57"/>
        <end position="170"/>
    </location>
</feature>
<feature type="active site" description="Proton donor" evidence="7">
    <location>
        <position position="382"/>
    </location>
</feature>
<dbReference type="InterPro" id="IPR010497">
    <property type="entry name" value="Epoxide_hydro_N"/>
</dbReference>
<dbReference type="EMBL" id="OUUW01000001">
    <property type="protein sequence ID" value="SPP73664.1"/>
    <property type="molecule type" value="Genomic_DNA"/>
</dbReference>
<keyword evidence="10" id="KW-1185">Reference proteome</keyword>
<comment type="catalytic activity">
    <reaction evidence="1 6">
        <text>1-(4-methoxyphenyl)-N-methyl-N-[(3-methyloxetan-3-yl)methyl]methanamine + H2O = 2-{[(4-methoxybenzyl)(methyl)amino]methyl}-2-methylpropane-1,3-diol</text>
        <dbReference type="Rhea" id="RHEA:55764"/>
        <dbReference type="ChEBI" id="CHEBI:15377"/>
        <dbReference type="ChEBI" id="CHEBI:139161"/>
        <dbReference type="ChEBI" id="CHEBI:139164"/>
        <dbReference type="EC" id="3.3.2.9"/>
    </reaction>
</comment>
<feature type="active site" description="Nucleophile" evidence="7">
    <location>
        <position position="236"/>
    </location>
</feature>
<reference evidence="10" key="1">
    <citation type="submission" date="2018-01" db="EMBL/GenBank/DDBJ databases">
        <authorList>
            <person name="Alioto T."/>
            <person name="Alioto T."/>
        </authorList>
    </citation>
    <scope>NUCLEOTIDE SEQUENCE [LARGE SCALE GENOMIC DNA]</scope>
</reference>
<dbReference type="SUPFAM" id="SSF53474">
    <property type="entry name" value="alpha/beta-Hydrolases"/>
    <property type="match status" value="1"/>
</dbReference>
<evidence type="ECO:0000256" key="4">
    <source>
        <dbReference type="ARBA" id="ARBA00022797"/>
    </source>
</evidence>
<dbReference type="Gene3D" id="3.40.50.1820">
    <property type="entry name" value="alpha/beta hydrolase"/>
    <property type="match status" value="1"/>
</dbReference>
<dbReference type="Pfam" id="PF06441">
    <property type="entry name" value="EHN"/>
    <property type="match status" value="1"/>
</dbReference>
<feature type="active site" description="Proton acceptor" evidence="7">
    <location>
        <position position="439"/>
    </location>
</feature>
<sequence length="472" mass="53782">MKCLIIFGLIVAVFGAFVGYGYLVFTELTRPLPKPEISDNTYWGPGDGKDYVPDKRINEFRLSVPQAEIEDLRQQLNRTLRLTDPLDGISFEYGFNSHALEQFVDYWREKYLTKWDERQEFFNKFKQYTTEIQGLNIHFIREKASEEAAAKKHVYPLLLLHGWPGSVREFYDIIPMLTNDQNVTDYAFEVVAPSLVGYGWSDAASRPGFNAAEMATVMRNLMLRLGHKKFFIQGGDWGSIIGSNLATLYPENVIGYHSNMCVLNSPLAILKGIYGTYFSEKIIPSRFFYDHHFPVWDKYAELLQESGYFHIQATKPDTIGAALTTSPVGLAAYILEKFQTCTNPGVKQDFGAIVTVFGLEPVLDNLMVYYLTNSITTAVRFYAENVSKAYTNLQLDRVPTPVPMGCSRFRYDLPSVTDWQLRDKFPNLKHSMYFQQGSHFAALEMPAMLYQDFTAFVGKIGLHGADSCDYKA</sequence>
<dbReference type="InterPro" id="IPR029058">
    <property type="entry name" value="AB_hydrolase_fold"/>
</dbReference>
<dbReference type="PRINTS" id="PR00412">
    <property type="entry name" value="EPOXHYDRLASE"/>
</dbReference>
<proteinExistence type="inferred from homology"/>
<comment type="function">
    <text evidence="6">Catalyzes juvenile hormone hydrolysis.</text>
</comment>
<evidence type="ECO:0000256" key="6">
    <source>
        <dbReference type="PIRNR" id="PIRNR001112"/>
    </source>
</evidence>
<organism evidence="9 10">
    <name type="scientific">Drosophila guanche</name>
    <name type="common">Fruit fly</name>
    <dbReference type="NCBI Taxonomy" id="7266"/>
    <lineage>
        <taxon>Eukaryota</taxon>
        <taxon>Metazoa</taxon>
        <taxon>Ecdysozoa</taxon>
        <taxon>Arthropoda</taxon>
        <taxon>Hexapoda</taxon>
        <taxon>Insecta</taxon>
        <taxon>Pterygota</taxon>
        <taxon>Neoptera</taxon>
        <taxon>Endopterygota</taxon>
        <taxon>Diptera</taxon>
        <taxon>Brachycera</taxon>
        <taxon>Muscomorpha</taxon>
        <taxon>Ephydroidea</taxon>
        <taxon>Drosophilidae</taxon>
        <taxon>Drosophila</taxon>
        <taxon>Sophophora</taxon>
    </lineage>
</organism>
<evidence type="ECO:0000256" key="1">
    <source>
        <dbReference type="ARBA" id="ARBA00000221"/>
    </source>
</evidence>
<dbReference type="OMA" id="MEMPSML"/>
<keyword evidence="6" id="KW-0472">Membrane</keyword>
<comment type="catalytic activity">
    <reaction evidence="6">
        <text>cis-stilbene oxide + H2O = (1R,2R)-hydrobenzoin</text>
        <dbReference type="Rhea" id="RHEA:23900"/>
        <dbReference type="ChEBI" id="CHEBI:15377"/>
        <dbReference type="ChEBI" id="CHEBI:50004"/>
        <dbReference type="ChEBI" id="CHEBI:50014"/>
        <dbReference type="EC" id="3.3.2.9"/>
    </reaction>
</comment>
<dbReference type="OrthoDB" id="7130006at2759"/>
<evidence type="ECO:0000259" key="8">
    <source>
        <dbReference type="Pfam" id="PF06441"/>
    </source>
</evidence>
<name>A0A3B0IZB7_DROGU</name>
<dbReference type="InterPro" id="IPR000639">
    <property type="entry name" value="Epox_hydrolase-like"/>
</dbReference>
<comment type="subcellular location">
    <subcellularLocation>
        <location evidence="6">Endoplasmic reticulum membrane</location>
    </subcellularLocation>
    <subcellularLocation>
        <location evidence="2">Microsome membrane</location>
        <topology evidence="2">Single-pass membrane protein</topology>
    </subcellularLocation>
</comment>
<keyword evidence="4 6" id="KW-0058">Aromatic hydrocarbons catabolism</keyword>
<keyword evidence="5 6" id="KW-0378">Hydrolase</keyword>
<protein>
    <recommendedName>
        <fullName evidence="6">Epoxide hydrolase</fullName>
        <ecNumber evidence="6">3.3.2.9</ecNumber>
    </recommendedName>
</protein>
<dbReference type="GO" id="GO:0097176">
    <property type="term" value="P:epoxide metabolic process"/>
    <property type="evidence" value="ECO:0007669"/>
    <property type="project" value="TreeGrafter"/>
</dbReference>
<evidence type="ECO:0000256" key="3">
    <source>
        <dbReference type="ARBA" id="ARBA00010088"/>
    </source>
</evidence>
<dbReference type="GO" id="GO:0033961">
    <property type="term" value="F:cis-stilbene-oxide hydrolase activity"/>
    <property type="evidence" value="ECO:0007669"/>
    <property type="project" value="UniProtKB-UniRule"/>
</dbReference>
<gene>
    <name evidence="9" type="ORF">DGUA_6G001169</name>
</gene>
<evidence type="ECO:0000313" key="9">
    <source>
        <dbReference type="EMBL" id="SPP73664.1"/>
    </source>
</evidence>
<evidence type="ECO:0000256" key="2">
    <source>
        <dbReference type="ARBA" id="ARBA00004111"/>
    </source>
</evidence>
<dbReference type="PIRSF" id="PIRSF001112">
    <property type="entry name" value="Epoxide_hydrolase"/>
    <property type="match status" value="1"/>
</dbReference>
<evidence type="ECO:0000256" key="5">
    <source>
        <dbReference type="ARBA" id="ARBA00022801"/>
    </source>
</evidence>
<keyword evidence="6" id="KW-0256">Endoplasmic reticulum</keyword>
<dbReference type="InterPro" id="IPR016292">
    <property type="entry name" value="Epoxide_hydrolase"/>
</dbReference>
<evidence type="ECO:0000256" key="7">
    <source>
        <dbReference type="PIRSR" id="PIRSR001112-1"/>
    </source>
</evidence>
<dbReference type="PANTHER" id="PTHR21661">
    <property type="entry name" value="EPOXIDE HYDROLASE 1-RELATED"/>
    <property type="match status" value="1"/>
</dbReference>
<accession>A0A3B0IZB7</accession>
<dbReference type="STRING" id="7266.A0A3B0IZB7"/>
<dbReference type="Proteomes" id="UP000268350">
    <property type="component" value="Unassembled WGS sequence"/>
</dbReference>
<evidence type="ECO:0000313" key="10">
    <source>
        <dbReference type="Proteomes" id="UP000268350"/>
    </source>
</evidence>
<dbReference type="PANTHER" id="PTHR21661:SF35">
    <property type="entry name" value="EPOXIDE HYDROLASE"/>
    <property type="match status" value="1"/>
</dbReference>
<dbReference type="AlphaFoldDB" id="A0A3B0IZB7"/>
<comment type="similarity">
    <text evidence="3 6">Belongs to the peptidase S33 family.</text>
</comment>